<dbReference type="PANTHER" id="PTHR43549">
    <property type="entry name" value="MULTIDRUG RESISTANCE PROTEIN YPNP-RELATED"/>
    <property type="match status" value="1"/>
</dbReference>
<feature type="transmembrane region" description="Helical" evidence="7">
    <location>
        <begin position="139"/>
        <end position="160"/>
    </location>
</feature>
<gene>
    <name evidence="8" type="ORF">CIK91_02760</name>
</gene>
<feature type="transmembrane region" description="Helical" evidence="7">
    <location>
        <begin position="420"/>
        <end position="440"/>
    </location>
</feature>
<dbReference type="Pfam" id="PF01554">
    <property type="entry name" value="MatE"/>
    <property type="match status" value="2"/>
</dbReference>
<keyword evidence="3" id="KW-1003">Cell membrane</keyword>
<feature type="transmembrane region" description="Helical" evidence="7">
    <location>
        <begin position="101"/>
        <end position="119"/>
    </location>
</feature>
<dbReference type="RefSeq" id="WP_051214612.1">
    <property type="nucleotide sequence ID" value="NZ_BPTR01000001.1"/>
</dbReference>
<dbReference type="EMBL" id="NPJF01000023">
    <property type="protein sequence ID" value="OYP56266.1"/>
    <property type="molecule type" value="Genomic_DNA"/>
</dbReference>
<keyword evidence="2" id="KW-0813">Transport</keyword>
<comment type="subcellular location">
    <subcellularLocation>
        <location evidence="1">Cell membrane</location>
        <topology evidence="1">Multi-pass membrane protein</topology>
    </subcellularLocation>
</comment>
<feature type="transmembrane region" description="Helical" evidence="7">
    <location>
        <begin position="172"/>
        <end position="191"/>
    </location>
</feature>
<sequence>MNQKANQIDMLHGPLLGKIIKFAIPFAASSILQQLFNTVDVAVVGRFANSEALAAVGANTFIINLMINLFIGISIGANVILANHIGQHDDTKIKHAISTTYSLALISGTILLALGLLLSDPILKAMGTPRNIIHAATTYLRIYFLSAPFFMTYNFGAAILRSKGDTRRPLYILLAAGVLNTILNLILVIVFKMNVAGVAIATGIANAFSAAAIIWLLLHENGAFRLHPSQPKIYTTELKHILKIGIPAGLQGMVFSFSNVFVQTAINSYGSAAIAGASISQTFDSYCYYLMLAFSGAAVTFTGQNYGAAKYDRCKHIFWICFINGALVCFIANMLFITFADSVLNLFTTDGNVIKYAKLRMDYVLIFQSIAACYDIPASSMRGFGYSLTPALLTIIGTCLLRLTWITFICPIWPGFGHLMLCYPISWCLTSILVGCTYISKWHQSLC</sequence>
<keyword evidence="9" id="KW-1185">Reference proteome</keyword>
<feature type="transmembrane region" description="Helical" evidence="7">
    <location>
        <begin position="197"/>
        <end position="218"/>
    </location>
</feature>
<dbReference type="InterPro" id="IPR048279">
    <property type="entry name" value="MdtK-like"/>
</dbReference>
<accession>A0ABX4EJW5</accession>
<dbReference type="NCBIfam" id="TIGR00797">
    <property type="entry name" value="matE"/>
    <property type="match status" value="1"/>
</dbReference>
<evidence type="ECO:0000256" key="1">
    <source>
        <dbReference type="ARBA" id="ARBA00004651"/>
    </source>
</evidence>
<keyword evidence="6 7" id="KW-0472">Membrane</keyword>
<feature type="transmembrane region" description="Helical" evidence="7">
    <location>
        <begin position="316"/>
        <end position="340"/>
    </location>
</feature>
<name>A0ABX4EJW5_SEGBR</name>
<organism evidence="8 9">
    <name type="scientific">Segatella bryantii</name>
    <name type="common">Prevotella bryantii</name>
    <dbReference type="NCBI Taxonomy" id="77095"/>
    <lineage>
        <taxon>Bacteria</taxon>
        <taxon>Pseudomonadati</taxon>
        <taxon>Bacteroidota</taxon>
        <taxon>Bacteroidia</taxon>
        <taxon>Bacteroidales</taxon>
        <taxon>Prevotellaceae</taxon>
        <taxon>Segatella</taxon>
    </lineage>
</organism>
<evidence type="ECO:0000256" key="7">
    <source>
        <dbReference type="SAM" id="Phobius"/>
    </source>
</evidence>
<evidence type="ECO:0000256" key="4">
    <source>
        <dbReference type="ARBA" id="ARBA00022692"/>
    </source>
</evidence>
<dbReference type="InterPro" id="IPR052031">
    <property type="entry name" value="Membrane_Transporter-Flippase"/>
</dbReference>
<dbReference type="CDD" id="cd13138">
    <property type="entry name" value="MATE_yoeA_like"/>
    <property type="match status" value="1"/>
</dbReference>
<dbReference type="GeneID" id="72480344"/>
<evidence type="ECO:0000256" key="3">
    <source>
        <dbReference type="ARBA" id="ARBA00022475"/>
    </source>
</evidence>
<evidence type="ECO:0000313" key="9">
    <source>
        <dbReference type="Proteomes" id="UP000216189"/>
    </source>
</evidence>
<protein>
    <submittedName>
        <fullName evidence="8">MATE family efflux transporter</fullName>
    </submittedName>
</protein>
<dbReference type="Proteomes" id="UP000216189">
    <property type="component" value="Unassembled WGS sequence"/>
</dbReference>
<proteinExistence type="predicted"/>
<feature type="transmembrane region" description="Helical" evidence="7">
    <location>
        <begin position="391"/>
        <end position="413"/>
    </location>
</feature>
<keyword evidence="4 7" id="KW-0812">Transmembrane</keyword>
<dbReference type="InterPro" id="IPR002528">
    <property type="entry name" value="MATE_fam"/>
</dbReference>
<evidence type="ECO:0000313" key="8">
    <source>
        <dbReference type="EMBL" id="OYP56266.1"/>
    </source>
</evidence>
<evidence type="ECO:0000256" key="6">
    <source>
        <dbReference type="ARBA" id="ARBA00023136"/>
    </source>
</evidence>
<feature type="transmembrane region" description="Helical" evidence="7">
    <location>
        <begin position="286"/>
        <end position="304"/>
    </location>
</feature>
<dbReference type="PIRSF" id="PIRSF006603">
    <property type="entry name" value="DinF"/>
    <property type="match status" value="1"/>
</dbReference>
<reference evidence="8 9" key="1">
    <citation type="submission" date="2017-08" db="EMBL/GenBank/DDBJ databases">
        <title>Comparative genomics of non-oral Prevotella species.</title>
        <authorList>
            <person name="Accetto T."/>
            <person name="Nograsek B."/>
            <person name="Avgustin G."/>
        </authorList>
    </citation>
    <scope>NUCLEOTIDE SEQUENCE [LARGE SCALE GENOMIC DNA]</scope>
    <source>
        <strain evidence="8 9">TC1-1</strain>
    </source>
</reference>
<evidence type="ECO:0000256" key="5">
    <source>
        <dbReference type="ARBA" id="ARBA00022989"/>
    </source>
</evidence>
<dbReference type="PANTHER" id="PTHR43549:SF3">
    <property type="entry name" value="MULTIDRUG RESISTANCE PROTEIN YPNP-RELATED"/>
    <property type="match status" value="1"/>
</dbReference>
<evidence type="ECO:0000256" key="2">
    <source>
        <dbReference type="ARBA" id="ARBA00022448"/>
    </source>
</evidence>
<feature type="transmembrane region" description="Helical" evidence="7">
    <location>
        <begin position="61"/>
        <end position="81"/>
    </location>
</feature>
<comment type="caution">
    <text evidence="8">The sequence shown here is derived from an EMBL/GenBank/DDBJ whole genome shotgun (WGS) entry which is preliminary data.</text>
</comment>
<keyword evidence="5 7" id="KW-1133">Transmembrane helix</keyword>